<keyword evidence="8" id="KW-0997">Cell inner membrane</keyword>
<dbReference type="GO" id="GO:0055085">
    <property type="term" value="P:transmembrane transport"/>
    <property type="evidence" value="ECO:0007669"/>
    <property type="project" value="InterPro"/>
</dbReference>
<dbReference type="OrthoDB" id="9806149at2"/>
<feature type="domain" description="ABC transporter" evidence="15">
    <location>
        <begin position="15"/>
        <end position="247"/>
    </location>
</feature>
<evidence type="ECO:0000256" key="9">
    <source>
        <dbReference type="ARBA" id="ARBA00022741"/>
    </source>
</evidence>
<dbReference type="GO" id="GO:0016887">
    <property type="term" value="F:ATP hydrolysis activity"/>
    <property type="evidence" value="ECO:0007669"/>
    <property type="project" value="InterPro"/>
</dbReference>
<keyword evidence="5" id="KW-0813">Transport</keyword>
<keyword evidence="17" id="KW-1185">Reference proteome</keyword>
<dbReference type="CDD" id="cd03218">
    <property type="entry name" value="ABC_YhbG"/>
    <property type="match status" value="1"/>
</dbReference>
<evidence type="ECO:0000256" key="10">
    <source>
        <dbReference type="ARBA" id="ARBA00022840"/>
    </source>
</evidence>
<comment type="function">
    <text evidence="13">Part of the ABC transporter complex LptBFG involved in the translocation of lipopolysaccharide (LPS) from the inner membrane to the outer membrane. Probably responsible for energy coupling to the transport system.</text>
</comment>
<keyword evidence="6" id="KW-1003">Cell membrane</keyword>
<dbReference type="Proteomes" id="UP000193827">
    <property type="component" value="Unassembled WGS sequence"/>
</dbReference>
<evidence type="ECO:0000256" key="5">
    <source>
        <dbReference type="ARBA" id="ARBA00022448"/>
    </source>
</evidence>
<dbReference type="InterPro" id="IPR003439">
    <property type="entry name" value="ABC_transporter-like_ATP-bd"/>
</dbReference>
<accession>A0A1Y5SKC8</accession>
<comment type="subcellular location">
    <subcellularLocation>
        <location evidence="2">Cell inner membrane</location>
        <topology evidence="2">Peripheral membrane protein</topology>
        <orientation evidence="2">Cytoplasmic side</orientation>
    </subcellularLocation>
    <subcellularLocation>
        <location evidence="1">Cytoplasm</location>
    </subcellularLocation>
</comment>
<evidence type="ECO:0000313" key="16">
    <source>
        <dbReference type="EMBL" id="SLN42647.1"/>
    </source>
</evidence>
<evidence type="ECO:0000256" key="1">
    <source>
        <dbReference type="ARBA" id="ARBA00004496"/>
    </source>
</evidence>
<evidence type="ECO:0000313" key="17">
    <source>
        <dbReference type="Proteomes" id="UP000193827"/>
    </source>
</evidence>
<keyword evidence="16" id="KW-0378">Hydrolase</keyword>
<dbReference type="InterPro" id="IPR030921">
    <property type="entry name" value="LPS_export_LptB"/>
</dbReference>
<gene>
    <name evidence="16" type="primary">lptB_2</name>
    <name evidence="16" type="ORF">PEL8287_02120</name>
</gene>
<dbReference type="PROSITE" id="PS50893">
    <property type="entry name" value="ABC_TRANSPORTER_2"/>
    <property type="match status" value="1"/>
</dbReference>
<name>A0A1Y5SKC8_9RHOB</name>
<dbReference type="GO" id="GO:0043190">
    <property type="term" value="C:ATP-binding cassette (ABC) transporter complex"/>
    <property type="evidence" value="ECO:0007669"/>
    <property type="project" value="InterPro"/>
</dbReference>
<dbReference type="Gene3D" id="3.40.50.300">
    <property type="entry name" value="P-loop containing nucleotide triphosphate hydrolases"/>
    <property type="match status" value="1"/>
</dbReference>
<keyword evidence="7" id="KW-0963">Cytoplasm</keyword>
<sequence>MSKPNLHIAHESTGLKVENLRKSYKKRIVIRDVSLNLQQGEVVALLGPNGSGKTTTFYAIAGLIYPEGGHVLIDGRDVTNLPMYRRAKMGIGYLPQEMSIFRGMSVEDNIMAILDISVSDRHKRRERLEELLSEFSIEHLRRAPALALSGGERRRVEIARCLAAHPKYLLLDEPFAGVDPISVGDIRHLVADLKKRGIGVLITDHNVRETLEIVDRAYILHDGQVLMSGTPSEVVENENVRRVYLGDNFRIS</sequence>
<dbReference type="InterPro" id="IPR003593">
    <property type="entry name" value="AAA+_ATPase"/>
</dbReference>
<evidence type="ECO:0000256" key="11">
    <source>
        <dbReference type="ARBA" id="ARBA00022967"/>
    </source>
</evidence>
<evidence type="ECO:0000256" key="7">
    <source>
        <dbReference type="ARBA" id="ARBA00022490"/>
    </source>
</evidence>
<dbReference type="PANTHER" id="PTHR45772">
    <property type="entry name" value="CONSERVED COMPONENT OF ABC TRANSPORTER FOR NATURAL AMINO ACIDS-RELATED"/>
    <property type="match status" value="1"/>
</dbReference>
<evidence type="ECO:0000256" key="3">
    <source>
        <dbReference type="ARBA" id="ARBA00010865"/>
    </source>
</evidence>
<protein>
    <recommendedName>
        <fullName evidence="4">Lipopolysaccharide export system ATP-binding protein LptB</fullName>
    </recommendedName>
</protein>
<comment type="subunit">
    <text evidence="14">Component of the lipopolysaccharide transport and assembly complex. The LptBFG transporter is composed of two ATP-binding proteins (LptB) and two transmembrane proteins (LptF and LptG).</text>
</comment>
<dbReference type="InterPro" id="IPR017871">
    <property type="entry name" value="ABC_transporter-like_CS"/>
</dbReference>
<comment type="similarity">
    <text evidence="3">Belongs to the ABC transporter superfamily. Outer membrane lipopolysaccharide export (TC 1.B.42) family.</text>
</comment>
<evidence type="ECO:0000259" key="15">
    <source>
        <dbReference type="PROSITE" id="PS50893"/>
    </source>
</evidence>
<dbReference type="Pfam" id="PF12399">
    <property type="entry name" value="BCA_ABC_TP_C"/>
    <property type="match status" value="1"/>
</dbReference>
<organism evidence="16 17">
    <name type="scientific">Roseovarius litorisediminis</name>
    <dbReference type="NCBI Taxonomy" id="1312363"/>
    <lineage>
        <taxon>Bacteria</taxon>
        <taxon>Pseudomonadati</taxon>
        <taxon>Pseudomonadota</taxon>
        <taxon>Alphaproteobacteria</taxon>
        <taxon>Rhodobacterales</taxon>
        <taxon>Roseobacteraceae</taxon>
        <taxon>Roseovarius</taxon>
    </lineage>
</organism>
<evidence type="ECO:0000256" key="13">
    <source>
        <dbReference type="ARBA" id="ARBA00024818"/>
    </source>
</evidence>
<dbReference type="EMBL" id="FWFL01000005">
    <property type="protein sequence ID" value="SLN42647.1"/>
    <property type="molecule type" value="Genomic_DNA"/>
</dbReference>
<keyword evidence="11" id="KW-1278">Translocase</keyword>
<dbReference type="InterPro" id="IPR051120">
    <property type="entry name" value="ABC_AA/LPS_Transport"/>
</dbReference>
<keyword evidence="9" id="KW-0547">Nucleotide-binding</keyword>
<proteinExistence type="inferred from homology"/>
<dbReference type="FunFam" id="3.40.50.300:FF:000151">
    <property type="entry name" value="Lipopolysaccharide ABC transporter ATP-binding protein"/>
    <property type="match status" value="1"/>
</dbReference>
<dbReference type="GO" id="GO:0005737">
    <property type="term" value="C:cytoplasm"/>
    <property type="evidence" value="ECO:0007669"/>
    <property type="project" value="UniProtKB-SubCell"/>
</dbReference>
<evidence type="ECO:0000256" key="6">
    <source>
        <dbReference type="ARBA" id="ARBA00022475"/>
    </source>
</evidence>
<evidence type="ECO:0000256" key="8">
    <source>
        <dbReference type="ARBA" id="ARBA00022519"/>
    </source>
</evidence>
<dbReference type="Pfam" id="PF00005">
    <property type="entry name" value="ABC_tran"/>
    <property type="match status" value="1"/>
</dbReference>
<dbReference type="NCBIfam" id="TIGR04406">
    <property type="entry name" value="LPS_export_lptB"/>
    <property type="match status" value="1"/>
</dbReference>
<dbReference type="PROSITE" id="PS00211">
    <property type="entry name" value="ABC_TRANSPORTER_1"/>
    <property type="match status" value="1"/>
</dbReference>
<dbReference type="AlphaFoldDB" id="A0A1Y5SKC8"/>
<reference evidence="16 17" key="1">
    <citation type="submission" date="2017-03" db="EMBL/GenBank/DDBJ databases">
        <authorList>
            <person name="Afonso C.L."/>
            <person name="Miller P.J."/>
            <person name="Scott M.A."/>
            <person name="Spackman E."/>
            <person name="Goraichik I."/>
            <person name="Dimitrov K.M."/>
            <person name="Suarez D.L."/>
            <person name="Swayne D.E."/>
        </authorList>
    </citation>
    <scope>NUCLEOTIDE SEQUENCE [LARGE SCALE GENOMIC DNA]</scope>
    <source>
        <strain evidence="16 17">CECT 8287</strain>
    </source>
</reference>
<dbReference type="RefSeq" id="WP_085892358.1">
    <property type="nucleotide sequence ID" value="NZ_FWFL01000005.1"/>
</dbReference>
<evidence type="ECO:0000256" key="2">
    <source>
        <dbReference type="ARBA" id="ARBA00004515"/>
    </source>
</evidence>
<evidence type="ECO:0000256" key="4">
    <source>
        <dbReference type="ARBA" id="ARBA00017803"/>
    </source>
</evidence>
<evidence type="ECO:0000256" key="14">
    <source>
        <dbReference type="ARBA" id="ARBA00026081"/>
    </source>
</evidence>
<keyword evidence="10 16" id="KW-0067">ATP-binding</keyword>
<dbReference type="InterPro" id="IPR032823">
    <property type="entry name" value="BCA_ABC_TP_C"/>
</dbReference>
<dbReference type="GO" id="GO:0005524">
    <property type="term" value="F:ATP binding"/>
    <property type="evidence" value="ECO:0007669"/>
    <property type="project" value="UniProtKB-KW"/>
</dbReference>
<keyword evidence="12" id="KW-0472">Membrane</keyword>
<dbReference type="PANTHER" id="PTHR45772:SF10">
    <property type="entry name" value="LIPOPOLYSACCHARIDE EXPORT SYSTEM ATP-BINDING PROTEIN LPTB"/>
    <property type="match status" value="1"/>
</dbReference>
<dbReference type="InterPro" id="IPR027417">
    <property type="entry name" value="P-loop_NTPase"/>
</dbReference>
<evidence type="ECO:0000256" key="12">
    <source>
        <dbReference type="ARBA" id="ARBA00023136"/>
    </source>
</evidence>
<dbReference type="SMART" id="SM00382">
    <property type="entry name" value="AAA"/>
    <property type="match status" value="1"/>
</dbReference>
<dbReference type="SUPFAM" id="SSF52540">
    <property type="entry name" value="P-loop containing nucleoside triphosphate hydrolases"/>
    <property type="match status" value="1"/>
</dbReference>